<dbReference type="InParanoid" id="A0A067QC62"/>
<dbReference type="HOGENOM" id="CLU_794683_0_0_1"/>
<feature type="compositionally biased region" description="Basic residues" evidence="1">
    <location>
        <begin position="110"/>
        <end position="121"/>
    </location>
</feature>
<proteinExistence type="predicted"/>
<name>A0A067QC62_9AGAM</name>
<dbReference type="Proteomes" id="UP000027265">
    <property type="component" value="Unassembled WGS sequence"/>
</dbReference>
<reference evidence="3" key="1">
    <citation type="journal article" date="2014" name="Proc. Natl. Acad. Sci. U.S.A.">
        <title>Extensive sampling of basidiomycete genomes demonstrates inadequacy of the white-rot/brown-rot paradigm for wood decay fungi.</title>
        <authorList>
            <person name="Riley R."/>
            <person name="Salamov A.A."/>
            <person name="Brown D.W."/>
            <person name="Nagy L.G."/>
            <person name="Floudas D."/>
            <person name="Held B.W."/>
            <person name="Levasseur A."/>
            <person name="Lombard V."/>
            <person name="Morin E."/>
            <person name="Otillar R."/>
            <person name="Lindquist E.A."/>
            <person name="Sun H."/>
            <person name="LaButti K.M."/>
            <person name="Schmutz J."/>
            <person name="Jabbour D."/>
            <person name="Luo H."/>
            <person name="Baker S.E."/>
            <person name="Pisabarro A.G."/>
            <person name="Walton J.D."/>
            <person name="Blanchette R.A."/>
            <person name="Henrissat B."/>
            <person name="Martin F."/>
            <person name="Cullen D."/>
            <person name="Hibbett D.S."/>
            <person name="Grigoriev I.V."/>
        </authorList>
    </citation>
    <scope>NUCLEOTIDE SEQUENCE [LARGE SCALE GENOMIC DNA]</scope>
    <source>
        <strain evidence="3">MUCL 33604</strain>
    </source>
</reference>
<accession>A0A067QC62</accession>
<evidence type="ECO:0000313" key="3">
    <source>
        <dbReference type="Proteomes" id="UP000027265"/>
    </source>
</evidence>
<feature type="compositionally biased region" description="Basic and acidic residues" evidence="1">
    <location>
        <begin position="138"/>
        <end position="153"/>
    </location>
</feature>
<evidence type="ECO:0000313" key="2">
    <source>
        <dbReference type="EMBL" id="KDQ61087.1"/>
    </source>
</evidence>
<gene>
    <name evidence="2" type="ORF">JAAARDRAFT_204851</name>
</gene>
<organism evidence="2 3">
    <name type="scientific">Jaapia argillacea MUCL 33604</name>
    <dbReference type="NCBI Taxonomy" id="933084"/>
    <lineage>
        <taxon>Eukaryota</taxon>
        <taxon>Fungi</taxon>
        <taxon>Dikarya</taxon>
        <taxon>Basidiomycota</taxon>
        <taxon>Agaricomycotina</taxon>
        <taxon>Agaricomycetes</taxon>
        <taxon>Agaricomycetidae</taxon>
        <taxon>Jaapiales</taxon>
        <taxon>Jaapiaceae</taxon>
        <taxon>Jaapia</taxon>
    </lineage>
</organism>
<feature type="region of interest" description="Disordered" evidence="1">
    <location>
        <begin position="109"/>
        <end position="267"/>
    </location>
</feature>
<feature type="compositionally biased region" description="Basic and acidic residues" evidence="1">
    <location>
        <begin position="197"/>
        <end position="207"/>
    </location>
</feature>
<dbReference type="EMBL" id="KL197713">
    <property type="protein sequence ID" value="KDQ61087.1"/>
    <property type="molecule type" value="Genomic_DNA"/>
</dbReference>
<keyword evidence="3" id="KW-1185">Reference proteome</keyword>
<protein>
    <submittedName>
        <fullName evidence="2">Uncharacterized protein</fullName>
    </submittedName>
</protein>
<evidence type="ECO:0000256" key="1">
    <source>
        <dbReference type="SAM" id="MobiDB-lite"/>
    </source>
</evidence>
<dbReference type="AlphaFoldDB" id="A0A067QC62"/>
<feature type="compositionally biased region" description="Acidic residues" evidence="1">
    <location>
        <begin position="127"/>
        <end position="137"/>
    </location>
</feature>
<feature type="compositionally biased region" description="Polar residues" evidence="1">
    <location>
        <begin position="215"/>
        <end position="234"/>
    </location>
</feature>
<sequence length="345" mass="39949">MPAIRNLNSRRQPPQLIKRPKGQKTFNVMNVLGLSQSEWTALSHRVQALAKRHLNLNVTYPHQDPEARDRFWQEAMEEEPIFSKFENGWPLKYYISERWLSQLVYQAANPRRRPRTRRAKVNVRNDDVEDEEQEELEYLDKGNQEDHLERERTASPSPPPATRRVRFRETPIIDSGGSPSGTRLTLPRNAKTRSLLRHTEDDRKDSSDPPESSIRRQPSATPLSQPRTTISSRNVESRPYPPPVSAPIPTSSPFNYHPTKTKPPTSSRLDRFISSFIKPSASLVNAFEMYGLKSSEDWDQFIHKPKAKRDEVLMKFVFVGLISLFQYQSLMVELEKLSETPFVCK</sequence>